<dbReference type="OrthoDB" id="8420726at2"/>
<feature type="domain" description="DUF6875" evidence="1">
    <location>
        <begin position="35"/>
        <end position="205"/>
    </location>
</feature>
<dbReference type="Proteomes" id="UP000255355">
    <property type="component" value="Unassembled WGS sequence"/>
</dbReference>
<protein>
    <recommendedName>
        <fullName evidence="1">DUF6875 domain-containing protein</fullName>
    </recommendedName>
</protein>
<organism evidence="2 3">
    <name type="scientific">Nocardia mexicana</name>
    <dbReference type="NCBI Taxonomy" id="279262"/>
    <lineage>
        <taxon>Bacteria</taxon>
        <taxon>Bacillati</taxon>
        <taxon>Actinomycetota</taxon>
        <taxon>Actinomycetes</taxon>
        <taxon>Mycobacteriales</taxon>
        <taxon>Nocardiaceae</taxon>
        <taxon>Nocardia</taxon>
    </lineage>
</organism>
<proteinExistence type="predicted"/>
<accession>A0A370HB55</accession>
<reference evidence="2 3" key="1">
    <citation type="submission" date="2018-07" db="EMBL/GenBank/DDBJ databases">
        <title>Genomic Encyclopedia of Type Strains, Phase IV (KMG-IV): sequencing the most valuable type-strain genomes for metagenomic binning, comparative biology and taxonomic classification.</title>
        <authorList>
            <person name="Goeker M."/>
        </authorList>
    </citation>
    <scope>NUCLEOTIDE SEQUENCE [LARGE SCALE GENOMIC DNA]</scope>
    <source>
        <strain evidence="2 3">DSM 44952</strain>
    </source>
</reference>
<gene>
    <name evidence="2" type="ORF">DFR68_102290</name>
</gene>
<dbReference type="STRING" id="1210089.GCA_001613165_01507"/>
<keyword evidence="3" id="KW-1185">Reference proteome</keyword>
<dbReference type="EMBL" id="QQAZ01000002">
    <property type="protein sequence ID" value="RDI54166.1"/>
    <property type="molecule type" value="Genomic_DNA"/>
</dbReference>
<evidence type="ECO:0000313" key="3">
    <source>
        <dbReference type="Proteomes" id="UP000255355"/>
    </source>
</evidence>
<dbReference type="Pfam" id="PF21780">
    <property type="entry name" value="DUF6875"/>
    <property type="match status" value="1"/>
</dbReference>
<dbReference type="AlphaFoldDB" id="A0A370HB55"/>
<dbReference type="RefSeq" id="WP_147288861.1">
    <property type="nucleotide sequence ID" value="NZ_QQAZ01000002.1"/>
</dbReference>
<dbReference type="InterPro" id="IPR049240">
    <property type="entry name" value="DUF6875"/>
</dbReference>
<sequence length="228" mass="25687">MSESVVGPRSGMRWASLSETETVGSTESRTAGVFRMWAERFLTLSCDELGRDGPVCPFVRPSMTRDLLWIGHIPGPRPRLEWMRTIITDALEVYPMLPTGNGSSTSVLRAMITVFPDLVDYSAIDVIHDELKSKFVEQGNMLGQFYPGCDQPGLWNKDFRPLDAPLPMLVVRSMMTTDFPFLLERPEWMNSYVRKFAPSLPAHVRAVVVGRLTSRPDVEVPAYHAQPE</sequence>
<comment type="caution">
    <text evidence="2">The sequence shown here is derived from an EMBL/GenBank/DDBJ whole genome shotgun (WGS) entry which is preliminary data.</text>
</comment>
<evidence type="ECO:0000259" key="1">
    <source>
        <dbReference type="Pfam" id="PF21780"/>
    </source>
</evidence>
<evidence type="ECO:0000313" key="2">
    <source>
        <dbReference type="EMBL" id="RDI54166.1"/>
    </source>
</evidence>
<name>A0A370HB55_9NOCA</name>